<dbReference type="AlphaFoldDB" id="A0A6A6YJK1"/>
<proteinExistence type="predicted"/>
<reference evidence="3" key="3">
    <citation type="submission" date="2025-04" db="UniProtKB">
        <authorList>
            <consortium name="RefSeq"/>
        </authorList>
    </citation>
    <scope>IDENTIFICATION</scope>
    <source>
        <strain evidence="3">CBS 304.34</strain>
    </source>
</reference>
<sequence length="82" mass="9133">MRGSCPSRFLVAVITVRSRLESVSARALWTGVSCSGLPRSPFTLERDSRLGSERDVRLGNQSVNAHVNHYVWHSCFRGLMTA</sequence>
<keyword evidence="2" id="KW-1185">Reference proteome</keyword>
<evidence type="ECO:0000313" key="3">
    <source>
        <dbReference type="RefSeq" id="XP_033575692.1"/>
    </source>
</evidence>
<reference evidence="1 3" key="1">
    <citation type="journal article" date="2020" name="Stud. Mycol.">
        <title>101 Dothideomycetes genomes: a test case for predicting lifestyles and emergence of pathogens.</title>
        <authorList>
            <person name="Haridas S."/>
            <person name="Albert R."/>
            <person name="Binder M."/>
            <person name="Bloem J."/>
            <person name="Labutti K."/>
            <person name="Salamov A."/>
            <person name="Andreopoulos B."/>
            <person name="Baker S."/>
            <person name="Barry K."/>
            <person name="Bills G."/>
            <person name="Bluhm B."/>
            <person name="Cannon C."/>
            <person name="Castanera R."/>
            <person name="Culley D."/>
            <person name="Daum C."/>
            <person name="Ezra D."/>
            <person name="Gonzalez J."/>
            <person name="Henrissat B."/>
            <person name="Kuo A."/>
            <person name="Liang C."/>
            <person name="Lipzen A."/>
            <person name="Lutzoni F."/>
            <person name="Magnuson J."/>
            <person name="Mondo S."/>
            <person name="Nolan M."/>
            <person name="Ohm R."/>
            <person name="Pangilinan J."/>
            <person name="Park H.-J."/>
            <person name="Ramirez L."/>
            <person name="Alfaro M."/>
            <person name="Sun H."/>
            <person name="Tritt A."/>
            <person name="Yoshinaga Y."/>
            <person name="Zwiers L.-H."/>
            <person name="Turgeon B."/>
            <person name="Goodwin S."/>
            <person name="Spatafora J."/>
            <person name="Crous P."/>
            <person name="Grigoriev I."/>
        </authorList>
    </citation>
    <scope>NUCLEOTIDE SEQUENCE</scope>
    <source>
        <strain evidence="1 3">CBS 304.34</strain>
    </source>
</reference>
<dbReference type="Proteomes" id="UP000504636">
    <property type="component" value="Unplaced"/>
</dbReference>
<name>A0A6A6YJK1_9PEZI</name>
<accession>A0A6A6YJK1</accession>
<dbReference type="RefSeq" id="XP_033575692.1">
    <property type="nucleotide sequence ID" value="XM_033715346.1"/>
</dbReference>
<organism evidence="1">
    <name type="scientific">Mytilinidion resinicola</name>
    <dbReference type="NCBI Taxonomy" id="574789"/>
    <lineage>
        <taxon>Eukaryota</taxon>
        <taxon>Fungi</taxon>
        <taxon>Dikarya</taxon>
        <taxon>Ascomycota</taxon>
        <taxon>Pezizomycotina</taxon>
        <taxon>Dothideomycetes</taxon>
        <taxon>Pleosporomycetidae</taxon>
        <taxon>Mytilinidiales</taxon>
        <taxon>Mytilinidiaceae</taxon>
        <taxon>Mytilinidion</taxon>
    </lineage>
</organism>
<evidence type="ECO:0000313" key="2">
    <source>
        <dbReference type="Proteomes" id="UP000504636"/>
    </source>
</evidence>
<evidence type="ECO:0000313" key="1">
    <source>
        <dbReference type="EMBL" id="KAF2808728.1"/>
    </source>
</evidence>
<protein>
    <submittedName>
        <fullName evidence="1 3">Uncharacterized protein</fullName>
    </submittedName>
</protein>
<dbReference type="EMBL" id="MU003702">
    <property type="protein sequence ID" value="KAF2808728.1"/>
    <property type="molecule type" value="Genomic_DNA"/>
</dbReference>
<gene>
    <name evidence="1 3" type="ORF">BDZ99DRAFT_38377</name>
</gene>
<dbReference type="GeneID" id="54456239"/>
<reference evidence="3" key="2">
    <citation type="submission" date="2020-04" db="EMBL/GenBank/DDBJ databases">
        <authorList>
            <consortium name="NCBI Genome Project"/>
        </authorList>
    </citation>
    <scope>NUCLEOTIDE SEQUENCE</scope>
    <source>
        <strain evidence="3">CBS 304.34</strain>
    </source>
</reference>